<protein>
    <recommendedName>
        <fullName evidence="2">Polyprenal reductase</fullName>
        <ecNumber evidence="2">1.3.1.22</ecNumber>
        <ecNumber evidence="2">1.3.1.94</ecNumber>
    </recommendedName>
</protein>
<keyword evidence="5" id="KW-1185">Reference proteome</keyword>
<reference evidence="4" key="1">
    <citation type="submission" date="2025-08" db="UniProtKB">
        <authorList>
            <consortium name="Ensembl"/>
        </authorList>
    </citation>
    <scope>IDENTIFICATION</scope>
</reference>
<dbReference type="InterPro" id="IPR039698">
    <property type="entry name" value="Dfg10/SRD5A3"/>
</dbReference>
<keyword evidence="2" id="KW-0521">NADP</keyword>
<keyword evidence="2" id="KW-0560">Oxidoreductase</keyword>
<comment type="pathway">
    <text evidence="2">Protein modification; protein glycosylation.</text>
</comment>
<dbReference type="GeneTree" id="ENSGT00500000044920"/>
<comment type="similarity">
    <text evidence="2">Belongs to the steroid 5-alpha reductase family. Polyprenal reductase subfamily.</text>
</comment>
<comment type="catalytic activity">
    <reaction evidence="1">
        <text>17beta-hydroxy-5alpha-androstan-3-one + NADP(+) = testosterone + NADPH + H(+)</text>
        <dbReference type="Rhea" id="RHEA:50820"/>
        <dbReference type="ChEBI" id="CHEBI:15378"/>
        <dbReference type="ChEBI" id="CHEBI:16330"/>
        <dbReference type="ChEBI" id="CHEBI:17347"/>
        <dbReference type="ChEBI" id="CHEBI:57783"/>
        <dbReference type="ChEBI" id="CHEBI:58349"/>
        <dbReference type="EC" id="1.3.1.22"/>
    </reaction>
    <physiologicalReaction direction="right-to-left" evidence="1">
        <dbReference type="Rhea" id="RHEA:50822"/>
    </physiologicalReaction>
</comment>
<dbReference type="GO" id="GO:0102389">
    <property type="term" value="F:polyprenol reductase activity"/>
    <property type="evidence" value="ECO:0007669"/>
    <property type="project" value="UniProtKB-UniRule"/>
</dbReference>
<dbReference type="GO" id="GO:0016095">
    <property type="term" value="P:polyprenol catabolic process"/>
    <property type="evidence" value="ECO:0007669"/>
    <property type="project" value="UniProtKB-UniRule"/>
</dbReference>
<comment type="function">
    <text evidence="2">Also able to convert testosterone (T) into 5-alpha-dihydrotestosterone (DHT).</text>
</comment>
<evidence type="ECO:0000313" key="4">
    <source>
        <dbReference type="Ensembl" id="ENSEBUP00000023943.1"/>
    </source>
</evidence>
<keyword evidence="2" id="KW-0472">Membrane</keyword>
<dbReference type="PANTHER" id="PTHR14624">
    <property type="entry name" value="DFG10 PROTEIN"/>
    <property type="match status" value="1"/>
</dbReference>
<dbReference type="GO" id="GO:0047751">
    <property type="term" value="F:3-oxo-5-alpha-steroid 4-dehydrogenase (NADP+) activity"/>
    <property type="evidence" value="ECO:0007669"/>
    <property type="project" value="UniProtKB-UniRule"/>
</dbReference>
<evidence type="ECO:0000256" key="2">
    <source>
        <dbReference type="RuleBase" id="RU367081"/>
    </source>
</evidence>
<comment type="function">
    <text evidence="2">Plays a key role in early steps of protein N-linked glycosylation by being involved in the conversion of polyprenol into dolichol. Acts as a polyprenal reductase that mediates the reduction of polyprenal into dolichal in a NADP-dependent mechanism. Dolichols are required for the synthesis of dolichol-linked monosaccharides and the oligosaccharide precursor used for N-glycosylation.</text>
</comment>
<comment type="caution">
    <text evidence="2">Lacks conserved residue(s) required for the propagation of feature annotation.</text>
</comment>
<dbReference type="PANTHER" id="PTHR14624:SF0">
    <property type="entry name" value="POLYPRENOL REDUCTASE"/>
    <property type="match status" value="1"/>
</dbReference>
<evidence type="ECO:0000256" key="1">
    <source>
        <dbReference type="ARBA" id="ARBA00049397"/>
    </source>
</evidence>
<reference evidence="4" key="2">
    <citation type="submission" date="2025-09" db="UniProtKB">
        <authorList>
            <consortium name="Ensembl"/>
        </authorList>
    </citation>
    <scope>IDENTIFICATION</scope>
</reference>
<comment type="subcellular location">
    <subcellularLocation>
        <location evidence="2">Endoplasmic reticulum membrane</location>
    </subcellularLocation>
</comment>
<keyword evidence="2" id="KW-1133">Transmembrane helix</keyword>
<dbReference type="EC" id="1.3.1.22" evidence="2"/>
<dbReference type="GO" id="GO:0005789">
    <property type="term" value="C:endoplasmic reticulum membrane"/>
    <property type="evidence" value="ECO:0007669"/>
    <property type="project" value="UniProtKB-SubCell"/>
</dbReference>
<dbReference type="GO" id="GO:0160198">
    <property type="term" value="F:polyprenal reductase activity"/>
    <property type="evidence" value="ECO:0007669"/>
    <property type="project" value="UniProtKB-EC"/>
</dbReference>
<dbReference type="Proteomes" id="UP000694388">
    <property type="component" value="Unplaced"/>
</dbReference>
<comment type="catalytic activity">
    <reaction evidence="2">
        <text>a di-trans,poly-cis-dolichal + NADP(+) = a di-trans,poly-cis-polyprenal + NADPH + H(+)</text>
        <dbReference type="Rhea" id="RHEA:80727"/>
        <dbReference type="Rhea" id="RHEA-COMP:19536"/>
        <dbReference type="Rhea" id="RHEA-COMP:19537"/>
        <dbReference type="ChEBI" id="CHEBI:15378"/>
        <dbReference type="ChEBI" id="CHEBI:57783"/>
        <dbReference type="ChEBI" id="CHEBI:58349"/>
        <dbReference type="ChEBI" id="CHEBI:231623"/>
        <dbReference type="ChEBI" id="CHEBI:231637"/>
        <dbReference type="EC" id="1.3.1.94"/>
    </reaction>
    <physiologicalReaction direction="right-to-left" evidence="2">
        <dbReference type="Rhea" id="RHEA:80729"/>
    </physiologicalReaction>
</comment>
<name>A0A8C4R1X4_EPTBU</name>
<organism evidence="4 5">
    <name type="scientific">Eptatretus burgeri</name>
    <name type="common">Inshore hagfish</name>
    <dbReference type="NCBI Taxonomy" id="7764"/>
    <lineage>
        <taxon>Eukaryota</taxon>
        <taxon>Metazoa</taxon>
        <taxon>Chordata</taxon>
        <taxon>Craniata</taxon>
        <taxon>Vertebrata</taxon>
        <taxon>Cyclostomata</taxon>
        <taxon>Myxini</taxon>
        <taxon>Myxiniformes</taxon>
        <taxon>Myxinidae</taxon>
        <taxon>Eptatretinae</taxon>
        <taxon>Eptatretus</taxon>
    </lineage>
</organism>
<evidence type="ECO:0000256" key="3">
    <source>
        <dbReference type="SAM" id="SignalP"/>
    </source>
</evidence>
<comment type="catalytic activity">
    <reaction evidence="2">
        <text>a 3-oxo-5alpha-steroid + NADP(+) = a 3-oxo-Delta(4)-steroid + NADPH + H(+)</text>
        <dbReference type="Rhea" id="RHEA:54384"/>
        <dbReference type="ChEBI" id="CHEBI:13601"/>
        <dbReference type="ChEBI" id="CHEBI:15378"/>
        <dbReference type="ChEBI" id="CHEBI:47909"/>
        <dbReference type="ChEBI" id="CHEBI:57783"/>
        <dbReference type="ChEBI" id="CHEBI:58349"/>
        <dbReference type="EC" id="1.3.1.22"/>
    </reaction>
</comment>
<dbReference type="GO" id="GO:0006488">
    <property type="term" value="P:dolichol-linked oligosaccharide biosynthetic process"/>
    <property type="evidence" value="ECO:0007669"/>
    <property type="project" value="UniProtKB-UniRule"/>
</dbReference>
<accession>A0A8C4R1X4</accession>
<keyword evidence="2" id="KW-0256">Endoplasmic reticulum</keyword>
<feature type="transmembrane region" description="Helical" evidence="2">
    <location>
        <begin position="62"/>
        <end position="80"/>
    </location>
</feature>
<evidence type="ECO:0000313" key="5">
    <source>
        <dbReference type="Proteomes" id="UP000694388"/>
    </source>
</evidence>
<dbReference type="Ensembl" id="ENSEBUT00000024519.1">
    <property type="protein sequence ID" value="ENSEBUP00000023943.1"/>
    <property type="gene ID" value="ENSEBUG00000014756.1"/>
</dbReference>
<sequence length="264" mass="30840">MTALCIVWLLFAAIFFVSLLVHGFVNNPPNLFDYLIRYGKSRARYKPGKFTPFERFDLPKRFFTHFYIVAVIWNGMLFAFHVRSLFYRVTPPDWFVRLLDAVRGPTTAFGDGAELSIVLAQLLMLLHVTIRLYECFFVSVFSNATINLLQYAFGLVYYVMVGVTLICEGPDMRSKDAYLTIKQLLDQWRCHHVFGVIFFLWASFHHYRSHVILSMLRKDKTGGFVCLFGLGCRTMIHKETFRQVIGIFFSSQRFLFLFLDECYG</sequence>
<feature type="signal peptide" evidence="3">
    <location>
        <begin position="1"/>
        <end position="23"/>
    </location>
</feature>
<keyword evidence="2" id="KW-0812">Transmembrane</keyword>
<feature type="chain" id="PRO_5034596456" description="Polyprenal reductase" evidence="3">
    <location>
        <begin position="24"/>
        <end position="264"/>
    </location>
</feature>
<dbReference type="EC" id="1.3.1.94" evidence="2"/>
<feature type="transmembrane region" description="Helical" evidence="2">
    <location>
        <begin position="188"/>
        <end position="207"/>
    </location>
</feature>
<proteinExistence type="inferred from homology"/>
<feature type="transmembrane region" description="Helical" evidence="2">
    <location>
        <begin position="148"/>
        <end position="167"/>
    </location>
</feature>
<keyword evidence="3" id="KW-0732">Signal</keyword>
<dbReference type="UniPathway" id="UPA00378"/>
<dbReference type="AlphaFoldDB" id="A0A8C4R1X4"/>